<feature type="transmembrane region" description="Helical" evidence="1">
    <location>
        <begin position="35"/>
        <end position="55"/>
    </location>
</feature>
<comment type="caution">
    <text evidence="2">The sequence shown here is derived from an EMBL/GenBank/DDBJ whole genome shotgun (WGS) entry which is preliminary data.</text>
</comment>
<organism evidence="2 3">
    <name type="scientific">Plakobranchus ocellatus</name>
    <dbReference type="NCBI Taxonomy" id="259542"/>
    <lineage>
        <taxon>Eukaryota</taxon>
        <taxon>Metazoa</taxon>
        <taxon>Spiralia</taxon>
        <taxon>Lophotrochozoa</taxon>
        <taxon>Mollusca</taxon>
        <taxon>Gastropoda</taxon>
        <taxon>Heterobranchia</taxon>
        <taxon>Euthyneura</taxon>
        <taxon>Panpulmonata</taxon>
        <taxon>Sacoglossa</taxon>
        <taxon>Placobranchoidea</taxon>
        <taxon>Plakobranchidae</taxon>
        <taxon>Plakobranchus</taxon>
    </lineage>
</organism>
<keyword evidence="1" id="KW-1133">Transmembrane helix</keyword>
<accession>A0AAV4DRL4</accession>
<dbReference type="EMBL" id="BLXT01008234">
    <property type="protein sequence ID" value="GFO46923.1"/>
    <property type="molecule type" value="Genomic_DNA"/>
</dbReference>
<evidence type="ECO:0000313" key="2">
    <source>
        <dbReference type="EMBL" id="GFO46923.1"/>
    </source>
</evidence>
<evidence type="ECO:0000313" key="3">
    <source>
        <dbReference type="Proteomes" id="UP000735302"/>
    </source>
</evidence>
<proteinExistence type="predicted"/>
<keyword evidence="1" id="KW-0812">Transmembrane</keyword>
<dbReference type="AlphaFoldDB" id="A0AAV4DRL4"/>
<name>A0AAV4DRL4_9GAST</name>
<protein>
    <submittedName>
        <fullName evidence="2">Uncharacterized protein</fullName>
    </submittedName>
</protein>
<keyword evidence="1" id="KW-0472">Membrane</keyword>
<evidence type="ECO:0000256" key="1">
    <source>
        <dbReference type="SAM" id="Phobius"/>
    </source>
</evidence>
<sequence length="118" mass="13348">MNAAAFPVYSGGFSRSSHAAFKMKTTCRIICAHVLWLMAVETFGWFSLFFGGFWYQEVRQKLDKSTGHLLASLPDTLPHPLTPFPQHPFPSAPPYDPDIFRSLTERREALTDDSAQQL</sequence>
<keyword evidence="3" id="KW-1185">Reference proteome</keyword>
<gene>
    <name evidence="2" type="ORF">PoB_007342800</name>
</gene>
<dbReference type="Proteomes" id="UP000735302">
    <property type="component" value="Unassembled WGS sequence"/>
</dbReference>
<reference evidence="2 3" key="1">
    <citation type="journal article" date="2021" name="Elife">
        <title>Chloroplast acquisition without the gene transfer in kleptoplastic sea slugs, Plakobranchus ocellatus.</title>
        <authorList>
            <person name="Maeda T."/>
            <person name="Takahashi S."/>
            <person name="Yoshida T."/>
            <person name="Shimamura S."/>
            <person name="Takaki Y."/>
            <person name="Nagai Y."/>
            <person name="Toyoda A."/>
            <person name="Suzuki Y."/>
            <person name="Arimoto A."/>
            <person name="Ishii H."/>
            <person name="Satoh N."/>
            <person name="Nishiyama T."/>
            <person name="Hasebe M."/>
            <person name="Maruyama T."/>
            <person name="Minagawa J."/>
            <person name="Obokata J."/>
            <person name="Shigenobu S."/>
        </authorList>
    </citation>
    <scope>NUCLEOTIDE SEQUENCE [LARGE SCALE GENOMIC DNA]</scope>
</reference>